<dbReference type="InterPro" id="IPR050595">
    <property type="entry name" value="Bact_response_regulator"/>
</dbReference>
<organism evidence="4 5">
    <name type="scientific">Nocardioides acrostichi</name>
    <dbReference type="NCBI Taxonomy" id="2784339"/>
    <lineage>
        <taxon>Bacteria</taxon>
        <taxon>Bacillati</taxon>
        <taxon>Actinomycetota</taxon>
        <taxon>Actinomycetes</taxon>
        <taxon>Propionibacteriales</taxon>
        <taxon>Nocardioidaceae</taxon>
        <taxon>Nocardioides</taxon>
    </lineage>
</organism>
<protein>
    <submittedName>
        <fullName evidence="4">Response regulator transcription factor</fullName>
    </submittedName>
</protein>
<keyword evidence="5" id="KW-1185">Reference proteome</keyword>
<comment type="caution">
    <text evidence="4">The sequence shown here is derived from an EMBL/GenBank/DDBJ whole genome shotgun (WGS) entry which is preliminary data.</text>
</comment>
<feature type="modified residue" description="4-aspartylphosphate" evidence="2">
    <location>
        <position position="57"/>
    </location>
</feature>
<keyword evidence="1 2" id="KW-0597">Phosphoprotein</keyword>
<dbReference type="SMART" id="SM00448">
    <property type="entry name" value="REC"/>
    <property type="match status" value="1"/>
</dbReference>
<dbReference type="PANTHER" id="PTHR44591:SF3">
    <property type="entry name" value="RESPONSE REGULATORY DOMAIN-CONTAINING PROTEIN"/>
    <property type="match status" value="1"/>
</dbReference>
<accession>A0A930UY96</accession>
<gene>
    <name evidence="4" type="ORF">ISG29_09480</name>
</gene>
<evidence type="ECO:0000313" key="5">
    <source>
        <dbReference type="Proteomes" id="UP000656804"/>
    </source>
</evidence>
<dbReference type="AlphaFoldDB" id="A0A930UY96"/>
<dbReference type="Pfam" id="PF00072">
    <property type="entry name" value="Response_reg"/>
    <property type="match status" value="1"/>
</dbReference>
<dbReference type="InterPro" id="IPR011006">
    <property type="entry name" value="CheY-like_superfamily"/>
</dbReference>
<dbReference type="SUPFAM" id="SSF52172">
    <property type="entry name" value="CheY-like"/>
    <property type="match status" value="1"/>
</dbReference>
<dbReference type="CDD" id="cd17546">
    <property type="entry name" value="REC_hyHK_CKI1_RcsC-like"/>
    <property type="match status" value="1"/>
</dbReference>
<evidence type="ECO:0000313" key="4">
    <source>
        <dbReference type="EMBL" id="MBF4161922.1"/>
    </source>
</evidence>
<dbReference type="RefSeq" id="WP_194503166.1">
    <property type="nucleotide sequence ID" value="NZ_JADIVZ010000003.1"/>
</dbReference>
<dbReference type="PROSITE" id="PS50110">
    <property type="entry name" value="RESPONSE_REGULATORY"/>
    <property type="match status" value="1"/>
</dbReference>
<dbReference type="GO" id="GO:0000160">
    <property type="term" value="P:phosphorelay signal transduction system"/>
    <property type="evidence" value="ECO:0007669"/>
    <property type="project" value="InterPro"/>
</dbReference>
<dbReference type="PANTHER" id="PTHR44591">
    <property type="entry name" value="STRESS RESPONSE REGULATOR PROTEIN 1"/>
    <property type="match status" value="1"/>
</dbReference>
<sequence>MRILVVEDDPDISMLMCLVLGDAGHEAHPAPDGLAAIAILREEARPQAPGFDLVVLDWAMPRLDGLGLARRIRDDLGLSDLPVLMVTATPERHPAHEAGVDHVLAKPFTADQLEAAVASVAHRRGGHGATG</sequence>
<name>A0A930UY96_9ACTN</name>
<evidence type="ECO:0000259" key="3">
    <source>
        <dbReference type="PROSITE" id="PS50110"/>
    </source>
</evidence>
<evidence type="ECO:0000256" key="2">
    <source>
        <dbReference type="PROSITE-ProRule" id="PRU00169"/>
    </source>
</evidence>
<reference evidence="4" key="1">
    <citation type="submission" date="2020-11" db="EMBL/GenBank/DDBJ databases">
        <title>Nocardioides sp. CBS4Y-1, whole genome shotgun sequence.</title>
        <authorList>
            <person name="Tuo L."/>
        </authorList>
    </citation>
    <scope>NUCLEOTIDE SEQUENCE</scope>
    <source>
        <strain evidence="4">CBS4Y-1</strain>
    </source>
</reference>
<dbReference type="InterPro" id="IPR001789">
    <property type="entry name" value="Sig_transdc_resp-reg_receiver"/>
</dbReference>
<dbReference type="EMBL" id="JADIVZ010000003">
    <property type="protein sequence ID" value="MBF4161922.1"/>
    <property type="molecule type" value="Genomic_DNA"/>
</dbReference>
<feature type="domain" description="Response regulatory" evidence="3">
    <location>
        <begin position="2"/>
        <end position="121"/>
    </location>
</feature>
<proteinExistence type="predicted"/>
<dbReference type="Gene3D" id="3.40.50.2300">
    <property type="match status" value="1"/>
</dbReference>
<dbReference type="Proteomes" id="UP000656804">
    <property type="component" value="Unassembled WGS sequence"/>
</dbReference>
<evidence type="ECO:0000256" key="1">
    <source>
        <dbReference type="ARBA" id="ARBA00022553"/>
    </source>
</evidence>